<dbReference type="PANTHER" id="PTHR11731">
    <property type="entry name" value="PROTEASE FAMILY S9B,C DIPEPTIDYL-PEPTIDASE IV-RELATED"/>
    <property type="match status" value="1"/>
</dbReference>
<dbReference type="GO" id="GO:0008239">
    <property type="term" value="F:dipeptidyl-peptidase activity"/>
    <property type="evidence" value="ECO:0007669"/>
    <property type="project" value="TreeGrafter"/>
</dbReference>
<reference evidence="3" key="1">
    <citation type="submission" date="2009-08" db="EMBL/GenBank/DDBJ databases">
        <title>The complete genome of Chitinophaga pinensis DSM 2588.</title>
        <authorList>
            <consortium name="US DOE Joint Genome Institute (JGI-PGF)"/>
            <person name="Lucas S."/>
            <person name="Copeland A."/>
            <person name="Lapidus A."/>
            <person name="Glavina del Rio T."/>
            <person name="Dalin E."/>
            <person name="Tice H."/>
            <person name="Bruce D."/>
            <person name="Goodwin L."/>
            <person name="Pitluck S."/>
            <person name="Kyrpides N."/>
            <person name="Mavromatis K."/>
            <person name="Ivanova N."/>
            <person name="Mikhailova N."/>
            <person name="Sims D."/>
            <person name="Meinche L."/>
            <person name="Brettin T."/>
            <person name="Detter J.C."/>
            <person name="Han C."/>
            <person name="Larimer F."/>
            <person name="Land M."/>
            <person name="Hauser L."/>
            <person name="Markowitz V."/>
            <person name="Cheng J.-F."/>
            <person name="Hugenholtz P."/>
            <person name="Woyke T."/>
            <person name="Wu D."/>
            <person name="Spring S."/>
            <person name="Klenk H.-P."/>
            <person name="Eisen J.A."/>
        </authorList>
    </citation>
    <scope>NUCLEOTIDE SEQUENCE [LARGE SCALE GENOMIC DNA]</scope>
    <source>
        <strain evidence="3">ATCC 43595 / DSM 2588 / LMG 13176 / NBRC 15968 / NCIMB 11800 / UQM 2034</strain>
    </source>
</reference>
<organism evidence="2 3">
    <name type="scientific">Chitinophaga pinensis (strain ATCC 43595 / DSM 2588 / LMG 13176 / NBRC 15968 / NCIMB 11800 / UQM 2034)</name>
    <dbReference type="NCBI Taxonomy" id="485918"/>
    <lineage>
        <taxon>Bacteria</taxon>
        <taxon>Pseudomonadati</taxon>
        <taxon>Bacteroidota</taxon>
        <taxon>Chitinophagia</taxon>
        <taxon>Chitinophagales</taxon>
        <taxon>Chitinophagaceae</taxon>
        <taxon>Chitinophaga</taxon>
    </lineage>
</organism>
<dbReference type="SUPFAM" id="SSF82171">
    <property type="entry name" value="DPP6 N-terminal domain-like"/>
    <property type="match status" value="1"/>
</dbReference>
<protein>
    <submittedName>
        <fullName evidence="2">Peptidase S9 prolyl oligopeptidase active site domain protein</fullName>
    </submittedName>
</protein>
<dbReference type="InterPro" id="IPR029058">
    <property type="entry name" value="AB_hydrolase_fold"/>
</dbReference>
<accession>A0A979GPN1</accession>
<name>A0A979GPN1_CHIPD</name>
<dbReference type="Gene3D" id="3.40.50.1820">
    <property type="entry name" value="alpha/beta hydrolase"/>
    <property type="match status" value="1"/>
</dbReference>
<dbReference type="Proteomes" id="UP000002215">
    <property type="component" value="Chromosome"/>
</dbReference>
<dbReference type="EMBL" id="CP001699">
    <property type="protein sequence ID" value="ACU60667.1"/>
    <property type="molecule type" value="Genomic_DNA"/>
</dbReference>
<dbReference type="GO" id="GO:0006508">
    <property type="term" value="P:proteolysis"/>
    <property type="evidence" value="ECO:0007669"/>
    <property type="project" value="InterPro"/>
</dbReference>
<dbReference type="SUPFAM" id="SSF53474">
    <property type="entry name" value="alpha/beta-Hydrolases"/>
    <property type="match status" value="1"/>
</dbReference>
<proteinExistence type="predicted"/>
<dbReference type="GO" id="GO:0008236">
    <property type="term" value="F:serine-type peptidase activity"/>
    <property type="evidence" value="ECO:0007669"/>
    <property type="project" value="InterPro"/>
</dbReference>
<dbReference type="AlphaFoldDB" id="A0A979GPN1"/>
<reference evidence="2 3" key="2">
    <citation type="journal article" date="2010" name="Stand. Genomic Sci.">
        <title>Complete genome sequence of Chitinophaga pinensis type strain (UQM 2034).</title>
        <authorList>
            <person name="Glavina Del Rio T."/>
            <person name="Abt B."/>
            <person name="Spring S."/>
            <person name="Lapidus A."/>
            <person name="Nolan M."/>
            <person name="Tice H."/>
            <person name="Copeland A."/>
            <person name="Cheng J.F."/>
            <person name="Chen F."/>
            <person name="Bruce D."/>
            <person name="Goodwin L."/>
            <person name="Pitluck S."/>
            <person name="Ivanova N."/>
            <person name="Mavromatis K."/>
            <person name="Mikhailova N."/>
            <person name="Pati A."/>
            <person name="Chen A."/>
            <person name="Palaniappan K."/>
            <person name="Land M."/>
            <person name="Hauser L."/>
            <person name="Chang Y.J."/>
            <person name="Jeffries C.D."/>
            <person name="Chain P."/>
            <person name="Saunders E."/>
            <person name="Detter J.C."/>
            <person name="Brettin T."/>
            <person name="Rohde M."/>
            <person name="Goker M."/>
            <person name="Bristow J."/>
            <person name="Eisen J.A."/>
            <person name="Markowitz V."/>
            <person name="Hugenholtz P."/>
            <person name="Kyrpides N.C."/>
            <person name="Klenk H.P."/>
            <person name="Lucas S."/>
        </authorList>
    </citation>
    <scope>NUCLEOTIDE SEQUENCE [LARGE SCALE GENOMIC DNA]</scope>
    <source>
        <strain evidence="3">ATCC 43595 / DSM 2588 / LMG 13176 / NBRC 15968 / NCIMB 11800 / UQM 2034</strain>
    </source>
</reference>
<dbReference type="Pfam" id="PF00326">
    <property type="entry name" value="Peptidase_S9"/>
    <property type="match status" value="1"/>
</dbReference>
<dbReference type="PANTHER" id="PTHR11731:SF193">
    <property type="entry name" value="DIPEPTIDYL PEPTIDASE 9"/>
    <property type="match status" value="1"/>
</dbReference>
<dbReference type="KEGG" id="cpi:Cpin_3200"/>
<feature type="domain" description="Peptidase S9 prolyl oligopeptidase catalytic" evidence="1">
    <location>
        <begin position="671"/>
        <end position="836"/>
    </location>
</feature>
<sequence length="861" mass="96928">MALLCFGSFIAHAQKPVINNDTYKSWIELRDYHISDDGRYVLYNYGGEAGGDTKILQSTQGAYKKVLDSLQQAWFIDGGNYVLFIANKKAGILKCGEDTLQYIPNASELKYCEAGGRKWIFFLREGNLLQRDLQSSTIKSYNDITKYWLNETGGSLLYFSKNKLTQVDIGTGKEKVIYTGPVPDDITFDQKGQQLCFLLKGEENKIFYFKAGGDSAIAKITSGSRSIKKGFYVADEPPRFTEDGSAILLRLGKETAAPAVDTTVIAANVDIWNYKDAFLQSNQAFTAGEIRNRKYAAAFNLYNNNLIQIENQDTMLASSIGSRYALVRPSTFMADMYWNPDLADTYDLLSIRDGKRKTIASNQTSMTISPNEQFVCWFDTISKHYYTYEIKSGITRNISDGISGSLINPGTIAKVAGPIGTAGWLKNDGALLIYDQYDIWQVDPSAKKRPVNLTKSFGSKHKILLRAGIDEDKMSQFELTSQLLLAALDQQTKRNGFFTIQLNQENELTDHGLDDCLYFVPNIYVDHPRAPLKARNSNEYLVTRQTAREAPNVFITDDFKHFKQLSSIAPQANYNWLTAEIHHWPLEEGGEGTGILYKPENFDSSKTYPIIYNYYELRSNELNRFWSPELPNGQLSIPWYVSNGYLVFIPDISFRAGEFSSDLNNIISSSVAYLKQYKWVDTKRMGIQGHSFAGYITNILAAQTNLFAAAQSTAGLSDMIVEYAGLGFGGKSLIEMTEEGQLKMGSPPWAKPDMYKANSVLYTLDKMTTPILLVHNKEDGAVPFAHSLLLFNSLRRLNKPVWMLQYDGEEHVLSSTPVRLDYSIRQQQFFNHYLKDGPLPGWMKAGVPYSSKGIRSGLNTR</sequence>
<evidence type="ECO:0000313" key="2">
    <source>
        <dbReference type="EMBL" id="ACU60667.1"/>
    </source>
</evidence>
<evidence type="ECO:0000313" key="3">
    <source>
        <dbReference type="Proteomes" id="UP000002215"/>
    </source>
</evidence>
<evidence type="ECO:0000259" key="1">
    <source>
        <dbReference type="Pfam" id="PF00326"/>
    </source>
</evidence>
<dbReference type="InterPro" id="IPR001375">
    <property type="entry name" value="Peptidase_S9_cat"/>
</dbReference>
<gene>
    <name evidence="2" type="ordered locus">Cpin_3200</name>
</gene>
<dbReference type="InterPro" id="IPR050278">
    <property type="entry name" value="Serine_Prot_S9B/DPPIV"/>
</dbReference>